<name>X6NXZ2_RETFI</name>
<dbReference type="EMBL" id="ASPP01005283">
    <property type="protein sequence ID" value="ETO30846.1"/>
    <property type="molecule type" value="Genomic_DNA"/>
</dbReference>
<feature type="non-terminal residue" evidence="1">
    <location>
        <position position="1"/>
    </location>
</feature>
<comment type="caution">
    <text evidence="1">The sequence shown here is derived from an EMBL/GenBank/DDBJ whole genome shotgun (WGS) entry which is preliminary data.</text>
</comment>
<evidence type="ECO:0000313" key="2">
    <source>
        <dbReference type="Proteomes" id="UP000023152"/>
    </source>
</evidence>
<reference evidence="1 2" key="1">
    <citation type="journal article" date="2013" name="Curr. Biol.">
        <title>The Genome of the Foraminiferan Reticulomyxa filosa.</title>
        <authorList>
            <person name="Glockner G."/>
            <person name="Hulsmann N."/>
            <person name="Schleicher M."/>
            <person name="Noegel A.A."/>
            <person name="Eichinger L."/>
            <person name="Gallinger C."/>
            <person name="Pawlowski J."/>
            <person name="Sierra R."/>
            <person name="Euteneuer U."/>
            <person name="Pillet L."/>
            <person name="Moustafa A."/>
            <person name="Platzer M."/>
            <person name="Groth M."/>
            <person name="Szafranski K."/>
            <person name="Schliwa M."/>
        </authorList>
    </citation>
    <scope>NUCLEOTIDE SEQUENCE [LARGE SCALE GENOMIC DNA]</scope>
</reference>
<gene>
    <name evidence="1" type="ORF">RFI_06274</name>
</gene>
<dbReference type="Proteomes" id="UP000023152">
    <property type="component" value="Unassembled WGS sequence"/>
</dbReference>
<organism evidence="1 2">
    <name type="scientific">Reticulomyxa filosa</name>
    <dbReference type="NCBI Taxonomy" id="46433"/>
    <lineage>
        <taxon>Eukaryota</taxon>
        <taxon>Sar</taxon>
        <taxon>Rhizaria</taxon>
        <taxon>Retaria</taxon>
        <taxon>Foraminifera</taxon>
        <taxon>Monothalamids</taxon>
        <taxon>Reticulomyxidae</taxon>
        <taxon>Reticulomyxa</taxon>
    </lineage>
</organism>
<protein>
    <submittedName>
        <fullName evidence="1">Uncharacterized protein</fullName>
    </submittedName>
</protein>
<sequence>IVRIANDITLKEEEMLFENSALQSNDNEKDYRSKQFVYKKKKMFKKSLQTDKTIKKSFVPNVQEIDNISELNDKRSNFKRELPLIE</sequence>
<accession>X6NXZ2</accession>
<proteinExistence type="predicted"/>
<evidence type="ECO:0000313" key="1">
    <source>
        <dbReference type="EMBL" id="ETO30846.1"/>
    </source>
</evidence>
<keyword evidence="2" id="KW-1185">Reference proteome</keyword>
<dbReference type="AlphaFoldDB" id="X6NXZ2"/>